<name>A0A1Y1QE11_9GAMM</name>
<dbReference type="CDD" id="cd06225">
    <property type="entry name" value="HAMP"/>
    <property type="match status" value="1"/>
</dbReference>
<feature type="domain" description="Histidine kinase" evidence="13">
    <location>
        <begin position="271"/>
        <end position="487"/>
    </location>
</feature>
<evidence type="ECO:0000256" key="10">
    <source>
        <dbReference type="ARBA" id="ARBA00023136"/>
    </source>
</evidence>
<dbReference type="InterPro" id="IPR003661">
    <property type="entry name" value="HisK_dim/P_dom"/>
</dbReference>
<dbReference type="SUPFAM" id="SSF47384">
    <property type="entry name" value="Homodimeric domain of signal transducing histidine kinase"/>
    <property type="match status" value="1"/>
</dbReference>
<dbReference type="EMBL" id="MTEJ01000399">
    <property type="protein sequence ID" value="OQX03544.1"/>
    <property type="molecule type" value="Genomic_DNA"/>
</dbReference>
<reference evidence="15 16" key="1">
    <citation type="submission" date="2017-01" db="EMBL/GenBank/DDBJ databases">
        <title>Novel large sulfur bacteria in the metagenomes of groundwater-fed chemosynthetic microbial mats in the Lake Huron basin.</title>
        <authorList>
            <person name="Sharrar A.M."/>
            <person name="Flood B.E."/>
            <person name="Bailey J.V."/>
            <person name="Jones D.S."/>
            <person name="Biddanda B."/>
            <person name="Ruberg S.A."/>
            <person name="Marcus D.N."/>
            <person name="Dick G.J."/>
        </authorList>
    </citation>
    <scope>NUCLEOTIDE SEQUENCE [LARGE SCALE GENOMIC DNA]</scope>
    <source>
        <strain evidence="15">A8</strain>
    </source>
</reference>
<comment type="caution">
    <text evidence="15">The sequence shown here is derived from an EMBL/GenBank/DDBJ whole genome shotgun (WGS) entry which is preliminary data.</text>
</comment>
<sequence>MILTIRTKLFIAIFLACLLTVGGVAGVMQFNFKRSFLDYLNDQESRSLTQIETQLINLYAAEGSWDILDEEPRQWEKLLHTAVRSSLFPANGDEPDDAQPPFLPPPNTHELGGMPPPRHPLKHRLDRFTSRIVLLDSQRKLLKGNNRFGTPEDLHSLQLQDKTIGYLGLHRRQSLTEKVDVEFADRWQRIVWLVGLLALPITGILSFLVARHLGRPIQALRAGTQQLTSGNYALRMASSGRDELGQLTHDFNKLAERLQQNETSRKQWIADIAHELRTPLSVLRGEIEALQDGINQPDAQTFNSLHQEVSQLQHLVDDLYNLSMSDSGALSYHKRPLDVLALLRETLTLHSTQLHEQNLQVDTLGLGVQPVMIQGDPQRLQQLFTNLLENSLRYTDKPGQLRIVSSLQSQWLEIRFEDSPPDVPDTALPRLFERLYRVESSRNRATGGAGIGLSICHNIVTAHDGSISAHHAALGGLEIRVRLPLNT</sequence>
<dbReference type="InterPro" id="IPR004358">
    <property type="entry name" value="Sig_transdc_His_kin-like_C"/>
</dbReference>
<keyword evidence="7" id="KW-0418">Kinase</keyword>
<evidence type="ECO:0000256" key="5">
    <source>
        <dbReference type="ARBA" id="ARBA00022679"/>
    </source>
</evidence>
<evidence type="ECO:0000256" key="9">
    <source>
        <dbReference type="ARBA" id="ARBA00023012"/>
    </source>
</evidence>
<evidence type="ECO:0000256" key="12">
    <source>
        <dbReference type="SAM" id="Phobius"/>
    </source>
</evidence>
<dbReference type="EC" id="2.7.13.3" evidence="3"/>
<feature type="region of interest" description="Disordered" evidence="11">
    <location>
        <begin position="89"/>
        <end position="120"/>
    </location>
</feature>
<dbReference type="SMART" id="SM00304">
    <property type="entry name" value="HAMP"/>
    <property type="match status" value="1"/>
</dbReference>
<evidence type="ECO:0000259" key="14">
    <source>
        <dbReference type="PROSITE" id="PS50885"/>
    </source>
</evidence>
<evidence type="ECO:0000256" key="1">
    <source>
        <dbReference type="ARBA" id="ARBA00000085"/>
    </source>
</evidence>
<dbReference type="GO" id="GO:0005886">
    <property type="term" value="C:plasma membrane"/>
    <property type="evidence" value="ECO:0007669"/>
    <property type="project" value="TreeGrafter"/>
</dbReference>
<evidence type="ECO:0000256" key="11">
    <source>
        <dbReference type="SAM" id="MobiDB-lite"/>
    </source>
</evidence>
<dbReference type="GO" id="GO:0000155">
    <property type="term" value="F:phosphorelay sensor kinase activity"/>
    <property type="evidence" value="ECO:0007669"/>
    <property type="project" value="InterPro"/>
</dbReference>
<dbReference type="Pfam" id="PF02518">
    <property type="entry name" value="HATPase_c"/>
    <property type="match status" value="1"/>
</dbReference>
<dbReference type="Gene3D" id="6.10.340.10">
    <property type="match status" value="1"/>
</dbReference>
<organism evidence="15 16">
    <name type="scientific">Thiothrix lacustris</name>
    <dbReference type="NCBI Taxonomy" id="525917"/>
    <lineage>
        <taxon>Bacteria</taxon>
        <taxon>Pseudomonadati</taxon>
        <taxon>Pseudomonadota</taxon>
        <taxon>Gammaproteobacteria</taxon>
        <taxon>Thiotrichales</taxon>
        <taxon>Thiotrichaceae</taxon>
        <taxon>Thiothrix</taxon>
    </lineage>
</organism>
<dbReference type="Gene3D" id="3.30.565.10">
    <property type="entry name" value="Histidine kinase-like ATPase, C-terminal domain"/>
    <property type="match status" value="1"/>
</dbReference>
<dbReference type="AlphaFoldDB" id="A0A1Y1QE11"/>
<evidence type="ECO:0000256" key="3">
    <source>
        <dbReference type="ARBA" id="ARBA00012438"/>
    </source>
</evidence>
<dbReference type="CDD" id="cd00082">
    <property type="entry name" value="HisKA"/>
    <property type="match status" value="1"/>
</dbReference>
<evidence type="ECO:0000256" key="7">
    <source>
        <dbReference type="ARBA" id="ARBA00022777"/>
    </source>
</evidence>
<dbReference type="PANTHER" id="PTHR45436:SF5">
    <property type="entry name" value="SENSOR HISTIDINE KINASE TRCS"/>
    <property type="match status" value="1"/>
</dbReference>
<dbReference type="SUPFAM" id="SSF158472">
    <property type="entry name" value="HAMP domain-like"/>
    <property type="match status" value="1"/>
</dbReference>
<feature type="transmembrane region" description="Helical" evidence="12">
    <location>
        <begin position="190"/>
        <end position="210"/>
    </location>
</feature>
<dbReference type="Pfam" id="PF00512">
    <property type="entry name" value="HisKA"/>
    <property type="match status" value="1"/>
</dbReference>
<dbReference type="InterPro" id="IPR036097">
    <property type="entry name" value="HisK_dim/P_sf"/>
</dbReference>
<evidence type="ECO:0000256" key="2">
    <source>
        <dbReference type="ARBA" id="ARBA00004370"/>
    </source>
</evidence>
<proteinExistence type="predicted"/>
<gene>
    <name evidence="15" type="ORF">BWK73_39230</name>
</gene>
<dbReference type="Gene3D" id="1.10.287.130">
    <property type="match status" value="1"/>
</dbReference>
<dbReference type="InterPro" id="IPR036890">
    <property type="entry name" value="HATPase_C_sf"/>
</dbReference>
<dbReference type="PROSITE" id="PS50109">
    <property type="entry name" value="HIS_KIN"/>
    <property type="match status" value="1"/>
</dbReference>
<dbReference type="InterPro" id="IPR050428">
    <property type="entry name" value="TCS_sensor_his_kinase"/>
</dbReference>
<protein>
    <recommendedName>
        <fullName evidence="3">histidine kinase</fullName>
        <ecNumber evidence="3">2.7.13.3</ecNumber>
    </recommendedName>
</protein>
<dbReference type="PROSITE" id="PS50885">
    <property type="entry name" value="HAMP"/>
    <property type="match status" value="1"/>
</dbReference>
<evidence type="ECO:0000256" key="6">
    <source>
        <dbReference type="ARBA" id="ARBA00022692"/>
    </source>
</evidence>
<dbReference type="PRINTS" id="PR00344">
    <property type="entry name" value="BCTRLSENSOR"/>
</dbReference>
<comment type="subcellular location">
    <subcellularLocation>
        <location evidence="2">Membrane</location>
    </subcellularLocation>
</comment>
<dbReference type="InterPro" id="IPR003660">
    <property type="entry name" value="HAMP_dom"/>
</dbReference>
<keyword evidence="10 12" id="KW-0472">Membrane</keyword>
<accession>A0A1Y1QE11</accession>
<evidence type="ECO:0000256" key="8">
    <source>
        <dbReference type="ARBA" id="ARBA00022989"/>
    </source>
</evidence>
<keyword evidence="8 12" id="KW-1133">Transmembrane helix</keyword>
<dbReference type="SUPFAM" id="SSF55874">
    <property type="entry name" value="ATPase domain of HSP90 chaperone/DNA topoisomerase II/histidine kinase"/>
    <property type="match status" value="1"/>
</dbReference>
<evidence type="ECO:0000313" key="16">
    <source>
        <dbReference type="Proteomes" id="UP000192491"/>
    </source>
</evidence>
<evidence type="ECO:0000259" key="13">
    <source>
        <dbReference type="PROSITE" id="PS50109"/>
    </source>
</evidence>
<dbReference type="SMART" id="SM00388">
    <property type="entry name" value="HisKA"/>
    <property type="match status" value="1"/>
</dbReference>
<dbReference type="SMART" id="SM00387">
    <property type="entry name" value="HATPase_c"/>
    <property type="match status" value="1"/>
</dbReference>
<evidence type="ECO:0000256" key="4">
    <source>
        <dbReference type="ARBA" id="ARBA00022553"/>
    </source>
</evidence>
<dbReference type="Pfam" id="PF00672">
    <property type="entry name" value="HAMP"/>
    <property type="match status" value="1"/>
</dbReference>
<comment type="catalytic activity">
    <reaction evidence="1">
        <text>ATP + protein L-histidine = ADP + protein N-phospho-L-histidine.</text>
        <dbReference type="EC" id="2.7.13.3"/>
    </reaction>
</comment>
<dbReference type="InterPro" id="IPR005467">
    <property type="entry name" value="His_kinase_dom"/>
</dbReference>
<evidence type="ECO:0000313" key="15">
    <source>
        <dbReference type="EMBL" id="OQX03544.1"/>
    </source>
</evidence>
<dbReference type="InterPro" id="IPR003594">
    <property type="entry name" value="HATPase_dom"/>
</dbReference>
<keyword evidence="9" id="KW-0902">Two-component regulatory system</keyword>
<keyword evidence="5" id="KW-0808">Transferase</keyword>
<keyword evidence="6 12" id="KW-0812">Transmembrane</keyword>
<dbReference type="Proteomes" id="UP000192491">
    <property type="component" value="Unassembled WGS sequence"/>
</dbReference>
<feature type="domain" description="HAMP" evidence="14">
    <location>
        <begin position="211"/>
        <end position="263"/>
    </location>
</feature>
<dbReference type="PANTHER" id="PTHR45436">
    <property type="entry name" value="SENSOR HISTIDINE KINASE YKOH"/>
    <property type="match status" value="1"/>
</dbReference>
<keyword evidence="4" id="KW-0597">Phosphoprotein</keyword>